<evidence type="ECO:0000313" key="11">
    <source>
        <dbReference type="Proteomes" id="UP000230646"/>
    </source>
</evidence>
<evidence type="ECO:0000313" key="10">
    <source>
        <dbReference type="Proteomes" id="UP000228560"/>
    </source>
</evidence>
<proteinExistence type="inferred from homology"/>
<comment type="similarity">
    <text evidence="1">Belongs to the leucine-binding protein family.</text>
</comment>
<dbReference type="EMBL" id="PFKO01000295">
    <property type="protein sequence ID" value="PIY31809.1"/>
    <property type="molecule type" value="Genomic_DNA"/>
</dbReference>
<dbReference type="SUPFAM" id="SSF53822">
    <property type="entry name" value="Periplasmic binding protein-like I"/>
    <property type="match status" value="1"/>
</dbReference>
<evidence type="ECO:0000256" key="2">
    <source>
        <dbReference type="ARBA" id="ARBA00022729"/>
    </source>
</evidence>
<dbReference type="InterPro" id="IPR028081">
    <property type="entry name" value="Leu-bd"/>
</dbReference>
<name>A0A1J5GKE7_9BACT</name>
<accession>A0A2M7K9W2</accession>
<protein>
    <submittedName>
        <fullName evidence="5">Ethanolamine utilization protein EutJ</fullName>
    </submittedName>
</protein>
<dbReference type="InterPro" id="IPR051010">
    <property type="entry name" value="BCAA_transport"/>
</dbReference>
<dbReference type="Pfam" id="PF13458">
    <property type="entry name" value="Peripla_BP_6"/>
    <property type="match status" value="1"/>
</dbReference>
<evidence type="ECO:0000259" key="4">
    <source>
        <dbReference type="Pfam" id="PF13458"/>
    </source>
</evidence>
<evidence type="ECO:0000313" key="5">
    <source>
        <dbReference type="EMBL" id="OIP69095.1"/>
    </source>
</evidence>
<accession>A0A2M7PMI7</accession>
<feature type="chain" id="PRO_5044375488" evidence="3">
    <location>
        <begin position="24"/>
        <end position="379"/>
    </location>
</feature>
<accession>A0A2M8CAL3</accession>
<dbReference type="PANTHER" id="PTHR30483">
    <property type="entry name" value="LEUCINE-SPECIFIC-BINDING PROTEIN"/>
    <property type="match status" value="1"/>
</dbReference>
<dbReference type="RefSeq" id="WP_406608062.1">
    <property type="nucleotide sequence ID" value="NZ_PFKO01000295.1"/>
</dbReference>
<dbReference type="Proteomes" id="UP000228560">
    <property type="component" value="Unassembled WGS sequence"/>
</dbReference>
<dbReference type="EMBL" id="MNYY01000109">
    <property type="protein sequence ID" value="OIP69095.1"/>
    <property type="molecule type" value="Genomic_DNA"/>
</dbReference>
<dbReference type="Proteomes" id="UP000182763">
    <property type="component" value="Unassembled WGS sequence"/>
</dbReference>
<evidence type="ECO:0000313" key="7">
    <source>
        <dbReference type="EMBL" id="PIY31809.1"/>
    </source>
</evidence>
<dbReference type="Proteomes" id="UP000231493">
    <property type="component" value="Unassembled WGS sequence"/>
</dbReference>
<keyword evidence="2 3" id="KW-0732">Signal</keyword>
<dbReference type="InterPro" id="IPR028082">
    <property type="entry name" value="Peripla_BP_I"/>
</dbReference>
<dbReference type="AlphaFoldDB" id="A0A1J5GKE7"/>
<gene>
    <name evidence="5" type="ORF">AUK42_05705</name>
    <name evidence="8" type="ORF">CO097_06100</name>
    <name evidence="7" type="ORF">COZ07_07905</name>
    <name evidence="6" type="ORF">COZ58_02190</name>
</gene>
<reference evidence="10 11" key="2">
    <citation type="submission" date="2017-09" db="EMBL/GenBank/DDBJ databases">
        <title>Depth-based differentiation of microbial function through sediment-hosted aquifers and enrichment of novel symbionts in the deep terrestrial subsurface.</title>
        <authorList>
            <person name="Probst A.J."/>
            <person name="Ladd B."/>
            <person name="Jarett J.K."/>
            <person name="Geller-Mcgrath D.E."/>
            <person name="Sieber C.M."/>
            <person name="Emerson J.B."/>
            <person name="Anantharaman K."/>
            <person name="Thomas B.C."/>
            <person name="Malmstrom R."/>
            <person name="Stieglmeier M."/>
            <person name="Klingl A."/>
            <person name="Woyke T."/>
            <person name="Ryan C.M."/>
            <person name="Banfield J.F."/>
        </authorList>
    </citation>
    <scope>NUCLEOTIDE SEQUENCE [LARGE SCALE GENOMIC DNA]</scope>
    <source>
        <strain evidence="7">CG_4_10_14_3_um_filter_34_13</strain>
        <strain evidence="8">CG_4_9_14_3_um_filter_33_16</strain>
    </source>
</reference>
<feature type="domain" description="Leucine-binding protein" evidence="4">
    <location>
        <begin position="26"/>
        <end position="369"/>
    </location>
</feature>
<accession>A0A1J5GKE7</accession>
<dbReference type="Proteomes" id="UP000230646">
    <property type="component" value="Unassembled WGS sequence"/>
</dbReference>
<dbReference type="PANTHER" id="PTHR30483:SF6">
    <property type="entry name" value="PERIPLASMIC BINDING PROTEIN OF ABC TRANSPORTER FOR NATURAL AMINO ACIDS"/>
    <property type="match status" value="1"/>
</dbReference>
<evidence type="ECO:0000256" key="3">
    <source>
        <dbReference type="SAM" id="SignalP"/>
    </source>
</evidence>
<dbReference type="CDD" id="cd06347">
    <property type="entry name" value="PBP1_ABC_LivK_ligand_binding-like"/>
    <property type="match status" value="1"/>
</dbReference>
<sequence>MNKKLLILLILVCFLFSVSVASAKLVKIGGVACLTGGAATYGASTKNGCLLAFKAVNAEGGVDIGGTKYLINYIFEDDQGSAEVAANAFRKLIDQDEVVAIIGSVMSKCTLAGAPIAQDAGVPVISPTSTNAQVTLTGDYIFRACFIDPFQGAVVANFSYNDLKAKTAAVIFDNGNDYTKGIAEVFRESFEKLGGKVVAYESFTDEDKTTDFSAQLTNIKAANPEVIFLDAYYSAAALEAKQARALGITVPFVGPDGWDSAEFPKLGGEAVEGGHFCTHYSAEDPRPIAQNFVKKYTETYGQTPDALAALAYDAALILIDSLQRAGSTDGAAIRDAIFATNLECVSGQIIFDENRNPIKKAAVLKVENGKFVFVKFVQP</sequence>
<reference evidence="5 9" key="1">
    <citation type="journal article" date="2016" name="Environ. Microbiol.">
        <title>Genomic resolution of a cold subsurface aquifer community provides metabolic insights for novel microbes adapted to high CO concentrations.</title>
        <authorList>
            <person name="Probst A.J."/>
            <person name="Castelle C.J."/>
            <person name="Singh A."/>
            <person name="Brown C.T."/>
            <person name="Anantharaman K."/>
            <person name="Sharon I."/>
            <person name="Hug L.A."/>
            <person name="Burstein D."/>
            <person name="Emerson J.B."/>
            <person name="Thomas B.C."/>
            <person name="Banfield J.F."/>
        </authorList>
    </citation>
    <scope>NUCLEOTIDE SEQUENCE [LARGE SCALE GENOMIC DNA]</scope>
    <source>
        <strain evidence="5">CG2_30_33_13</strain>
    </source>
</reference>
<organism evidence="5 9">
    <name type="scientific">Candidatus Infernicultor aquiphilus</name>
    <dbReference type="NCBI Taxonomy" id="1805029"/>
    <lineage>
        <taxon>Bacteria</taxon>
        <taxon>Pseudomonadati</taxon>
        <taxon>Atribacterota</taxon>
        <taxon>Candidatus Phoenicimicrobiia</taxon>
        <taxon>Candidatus Pheonicimicrobiales</taxon>
        <taxon>Candidatus Phoenicimicrobiaceae</taxon>
        <taxon>Candidatus Infernicultor</taxon>
    </lineage>
</organism>
<dbReference type="EMBL" id="PFTV01000152">
    <property type="protein sequence ID" value="PJB56091.1"/>
    <property type="molecule type" value="Genomic_DNA"/>
</dbReference>
<feature type="signal peptide" evidence="3">
    <location>
        <begin position="1"/>
        <end position="23"/>
    </location>
</feature>
<comment type="caution">
    <text evidence="5">The sequence shown here is derived from an EMBL/GenBank/DDBJ whole genome shotgun (WGS) entry which is preliminary data.</text>
</comment>
<evidence type="ECO:0000313" key="9">
    <source>
        <dbReference type="Proteomes" id="UP000182763"/>
    </source>
</evidence>
<dbReference type="EMBL" id="PFIP01000039">
    <property type="protein sequence ID" value="PIX34895.1"/>
    <property type="molecule type" value="Genomic_DNA"/>
</dbReference>
<reference evidence="6" key="3">
    <citation type="submission" date="2017-09" db="EMBL/GenBank/DDBJ databases">
        <title>Depth-based differentiation of microbial function through sediment-hosted aquifers and enrichment of novel symbionts in the deep terrestrial subsurface.</title>
        <authorList>
            <person name="Probst A.J."/>
            <person name="Ladd B."/>
            <person name="Jarett J.K."/>
            <person name="Geller-Mcgrath D.E."/>
            <person name="Sieber C.M.K."/>
            <person name="Emerson J.B."/>
            <person name="Anantharaman K."/>
            <person name="Thomas B.C."/>
            <person name="Malmstrom R."/>
            <person name="Stieglmeier M."/>
            <person name="Klingl A."/>
            <person name="Woyke T."/>
            <person name="Ryan C.M."/>
            <person name="Banfield J.F."/>
        </authorList>
    </citation>
    <scope>NUCLEOTIDE SEQUENCE</scope>
    <source>
        <strain evidence="6">CG_4_8_14_3_um_filter_34_18</strain>
    </source>
</reference>
<evidence type="ECO:0000313" key="6">
    <source>
        <dbReference type="EMBL" id="PIX34895.1"/>
    </source>
</evidence>
<evidence type="ECO:0000313" key="8">
    <source>
        <dbReference type="EMBL" id="PJB56091.1"/>
    </source>
</evidence>
<dbReference type="STRING" id="1805029.AUK42_05705"/>
<dbReference type="Gene3D" id="3.40.50.2300">
    <property type="match status" value="2"/>
</dbReference>
<evidence type="ECO:0000256" key="1">
    <source>
        <dbReference type="ARBA" id="ARBA00010062"/>
    </source>
</evidence>